<dbReference type="PRINTS" id="PR00313">
    <property type="entry name" value="CABNDNGRPT"/>
</dbReference>
<feature type="domain" description="Cadherin" evidence="6">
    <location>
        <begin position="729"/>
        <end position="821"/>
    </location>
</feature>
<dbReference type="GO" id="GO:0005509">
    <property type="term" value="F:calcium ion binding"/>
    <property type="evidence" value="ECO:0007669"/>
    <property type="project" value="InterPro"/>
</dbReference>
<keyword evidence="5" id="KW-0106">Calcium</keyword>
<dbReference type="SUPFAM" id="SSF49313">
    <property type="entry name" value="Cadherin-like"/>
    <property type="match status" value="3"/>
</dbReference>
<proteinExistence type="predicted"/>
<comment type="subcellular location">
    <subcellularLocation>
        <location evidence="1">Secreted</location>
    </subcellularLocation>
</comment>
<dbReference type="InterPro" id="IPR003644">
    <property type="entry name" value="Calx_beta"/>
</dbReference>
<dbReference type="InterPro" id="IPR018511">
    <property type="entry name" value="Hemolysin-typ_Ca-bd_CS"/>
</dbReference>
<dbReference type="InterPro" id="IPR015919">
    <property type="entry name" value="Cadherin-like_sf"/>
</dbReference>
<dbReference type="KEGG" id="dfs:HGD76_14255"/>
<dbReference type="SMART" id="SM00736">
    <property type="entry name" value="CADG"/>
    <property type="match status" value="2"/>
</dbReference>
<dbReference type="PANTHER" id="PTHR38340:SF1">
    <property type="entry name" value="S-LAYER PROTEIN"/>
    <property type="match status" value="1"/>
</dbReference>
<dbReference type="RefSeq" id="WP_168696185.1">
    <property type="nucleotide sequence ID" value="NZ_CP051206.1"/>
</dbReference>
<keyword evidence="3" id="KW-0732">Signal</keyword>
<feature type="domain" description="Cadherin" evidence="6">
    <location>
        <begin position="633"/>
        <end position="721"/>
    </location>
</feature>
<dbReference type="SUPFAM" id="SSF51120">
    <property type="entry name" value="beta-Roll"/>
    <property type="match status" value="1"/>
</dbReference>
<name>A0A6H2C0Y3_DOLFA</name>
<dbReference type="Pfam" id="PF03160">
    <property type="entry name" value="Calx-beta"/>
    <property type="match status" value="2"/>
</dbReference>
<evidence type="ECO:0000259" key="6">
    <source>
        <dbReference type="PROSITE" id="PS50268"/>
    </source>
</evidence>
<dbReference type="InterPro" id="IPR050557">
    <property type="entry name" value="RTX_toxin/Mannuronan_C5-epim"/>
</dbReference>
<dbReference type="InterPro" id="IPR013783">
    <property type="entry name" value="Ig-like_fold"/>
</dbReference>
<dbReference type="GO" id="GO:0007154">
    <property type="term" value="P:cell communication"/>
    <property type="evidence" value="ECO:0007669"/>
    <property type="project" value="InterPro"/>
</dbReference>
<evidence type="ECO:0000256" key="5">
    <source>
        <dbReference type="ARBA" id="ARBA00022837"/>
    </source>
</evidence>
<dbReference type="Gene3D" id="2.60.40.10">
    <property type="entry name" value="Immunoglobulins"/>
    <property type="match status" value="1"/>
</dbReference>
<evidence type="ECO:0000256" key="2">
    <source>
        <dbReference type="ARBA" id="ARBA00022525"/>
    </source>
</evidence>
<organism evidence="7 8">
    <name type="scientific">Dolichospermum flos-aquae CCAP 1403/13F</name>
    <dbReference type="NCBI Taxonomy" id="315271"/>
    <lineage>
        <taxon>Bacteria</taxon>
        <taxon>Bacillati</taxon>
        <taxon>Cyanobacteriota</taxon>
        <taxon>Cyanophyceae</taxon>
        <taxon>Nostocales</taxon>
        <taxon>Aphanizomenonaceae</taxon>
        <taxon>Dolichospermum</taxon>
    </lineage>
</organism>
<evidence type="ECO:0000313" key="8">
    <source>
        <dbReference type="Proteomes" id="UP000502433"/>
    </source>
</evidence>
<dbReference type="CDD" id="cd11304">
    <property type="entry name" value="Cadherin_repeat"/>
    <property type="match status" value="2"/>
</dbReference>
<dbReference type="SMART" id="SM00112">
    <property type="entry name" value="CA"/>
    <property type="match status" value="2"/>
</dbReference>
<dbReference type="PROSITE" id="PS50268">
    <property type="entry name" value="CADHERIN_2"/>
    <property type="match status" value="2"/>
</dbReference>
<keyword evidence="2" id="KW-0964">Secreted</keyword>
<dbReference type="Proteomes" id="UP000502433">
    <property type="component" value="Chromosome"/>
</dbReference>
<dbReference type="Pfam" id="PF05345">
    <property type="entry name" value="He_PIG"/>
    <property type="match status" value="1"/>
</dbReference>
<dbReference type="GO" id="GO:0016020">
    <property type="term" value="C:membrane"/>
    <property type="evidence" value="ECO:0007669"/>
    <property type="project" value="InterPro"/>
</dbReference>
<evidence type="ECO:0000256" key="4">
    <source>
        <dbReference type="ARBA" id="ARBA00022737"/>
    </source>
</evidence>
<dbReference type="PANTHER" id="PTHR38340">
    <property type="entry name" value="S-LAYER PROTEIN"/>
    <property type="match status" value="1"/>
</dbReference>
<evidence type="ECO:0000256" key="1">
    <source>
        <dbReference type="ARBA" id="ARBA00004613"/>
    </source>
</evidence>
<accession>A0A6H2C0Y3</accession>
<reference evidence="7 8" key="2">
    <citation type="submission" date="2020-04" db="EMBL/GenBank/DDBJ databases">
        <authorList>
            <person name="Fomenkov A."/>
            <person name="Anton B.P."/>
            <person name="Roberts R.J."/>
        </authorList>
    </citation>
    <scope>NUCLEOTIDE SEQUENCE [LARGE SCALE GENOMIC DNA]</scope>
    <source>
        <strain evidence="7 8">CCAP 1403/13f</strain>
    </source>
</reference>
<dbReference type="Gene3D" id="2.150.10.10">
    <property type="entry name" value="Serralysin-like metalloprotease, C-terminal"/>
    <property type="match status" value="1"/>
</dbReference>
<dbReference type="AlphaFoldDB" id="A0A6H2C0Y3"/>
<dbReference type="InterPro" id="IPR002126">
    <property type="entry name" value="Cadherin-like_dom"/>
</dbReference>
<dbReference type="InterPro" id="IPR038081">
    <property type="entry name" value="CalX-like_sf"/>
</dbReference>
<dbReference type="PROSITE" id="PS00330">
    <property type="entry name" value="HEMOLYSIN_CALCIUM"/>
    <property type="match status" value="2"/>
</dbReference>
<dbReference type="InterPro" id="IPR011049">
    <property type="entry name" value="Serralysin-like_metalloprot_C"/>
</dbReference>
<dbReference type="SUPFAM" id="SSF141072">
    <property type="entry name" value="CalX-like"/>
    <property type="match status" value="2"/>
</dbReference>
<gene>
    <name evidence="7" type="ORF">HGD76_14255</name>
</gene>
<dbReference type="Pfam" id="PF00353">
    <property type="entry name" value="HemolysinCabind"/>
    <property type="match status" value="2"/>
</dbReference>
<dbReference type="Gene3D" id="2.60.40.2030">
    <property type="match status" value="1"/>
</dbReference>
<protein>
    <recommendedName>
        <fullName evidence="6">Cadherin domain-containing protein</fullName>
    </recommendedName>
</protein>
<keyword evidence="4" id="KW-0677">Repeat</keyword>
<sequence length="1102" mass="113990">MPVNPVTTVDFSTGSYSVTEGNTAGFSNSATVRITRQGDLSNISTVQLLLSDGTAKGSAAAPTVDTSKGLSSSATPYMIPTTPGSGVSVKSILTVGDSVNNKPDGTPYKMVGVPDGLGAFDNGDGTFTLLMNQEIGSTSGITRAHGGKGAFVSSWVINKSNLSVVSGSDLIQNVYNWNAVTQSSNTTPNNAANLNGIAFTALCSADLAAPTAYYNAATGLGSQARIFLNGEEAGSTGYALATVATGANKGNTYILGKFNLSTNGSGLTGVGGWENALANPFAQDKTIVIGNNDGGTGLMRQSVAVYVGTKQNTGTEIDKAGLTNGTLKFVNVAGMMTEGSTSRGATVAPATPANGTAFTLSSTTATSFLRPEDGAWNPLNPSQYFFVTADRIDEVSDGTGTQVGRTRLWRLNFTDITNPDAGGTIDLLIDGDIVNGVKVNMFDNMTVDKYGHILLQEDVGGAAHNGKIWQYDIATDTLKLLAKHDPDRFGDIGVAATAPFNNNEESSGIIDAQDILGPGWFLLDTQAHYGISGELAAGGQLQALFNPDTYKAYQADYINTPITVTFAPGETYKDVQIPVAGDTNVEPNETVNLSLANPSTGSLVGTKQPNAVLTIQSYDPPSNVTLSATSTNENVTANSVVGTFSTTDPTIGDTFTYSFVPGTNDNAAFTINGNQLLINASPNFEAKSSYSIRVRTSDNGGLTFDKALTINVNDLNEAPTNLALSATNVNENIAANSVIGTFSSTDPDTGNTFTYSLVSGTGATDDSSFTISGNQLQINASPDFETKSSYSIRVRTTDNIGLTFDKALTININDVNEAPIVSNLIPSQRGENGQAFTYTLPTNIFSDPEGKPLTFSTSGLPAWLSFNANTRTLTGTPSSTGTFAIAVQASDGVGNVSTNFSINVAAATVSQDLSSSNAGQTITASAGSEVATYTTGSGDDTINASARTGVVTVYANAGNDNIWGGTGNDFLYGGAGNDTLSGGLGSDRLYGEDNNDFLYGGAGNDLLYGGNGNDTLYGGAGNDNLWGNAGADIFVLEPGNGADTIRDYEDGIDKLGFSFGAVSFVQSAANAQIKLTSDGSLLATLNNVNISVLNSSDFTTVF</sequence>
<dbReference type="GO" id="GO:0007156">
    <property type="term" value="P:homophilic cell adhesion via plasma membrane adhesion molecules"/>
    <property type="evidence" value="ECO:0007669"/>
    <property type="project" value="InterPro"/>
</dbReference>
<dbReference type="Gene3D" id="2.60.40.60">
    <property type="entry name" value="Cadherins"/>
    <property type="match status" value="2"/>
</dbReference>
<evidence type="ECO:0000313" key="7">
    <source>
        <dbReference type="EMBL" id="QJB45167.1"/>
    </source>
</evidence>
<dbReference type="InterPro" id="IPR001343">
    <property type="entry name" value="Hemolysn_Ca-bd"/>
</dbReference>
<dbReference type="InterPro" id="IPR006644">
    <property type="entry name" value="Cadg"/>
</dbReference>
<reference evidence="7 8" key="1">
    <citation type="submission" date="2020-04" db="EMBL/GenBank/DDBJ databases">
        <title>Genome-Wide Identification of 5-Methylcytosine Sites in Bacterial Genomes By High-Throughput Sequencing of MspJI Restriction Fragments.</title>
        <authorList>
            <person name="Wu V."/>
        </authorList>
    </citation>
    <scope>NUCLEOTIDE SEQUENCE [LARGE SCALE GENOMIC DNA]</scope>
    <source>
        <strain evidence="7 8">CCAP 1403/13f</strain>
    </source>
</reference>
<evidence type="ECO:0000256" key="3">
    <source>
        <dbReference type="ARBA" id="ARBA00022729"/>
    </source>
</evidence>
<dbReference type="EMBL" id="CP051206">
    <property type="protein sequence ID" value="QJB45167.1"/>
    <property type="molecule type" value="Genomic_DNA"/>
</dbReference>
<dbReference type="GO" id="GO:0005576">
    <property type="term" value="C:extracellular region"/>
    <property type="evidence" value="ECO:0007669"/>
    <property type="project" value="UniProtKB-SubCell"/>
</dbReference>